<keyword evidence="2" id="KW-1185">Reference proteome</keyword>
<protein>
    <recommendedName>
        <fullName evidence="3">GIY-YIG domain-containing protein</fullName>
    </recommendedName>
</protein>
<gene>
    <name evidence="1" type="ORF">SPARVUS_LOCUS655930</name>
</gene>
<organism evidence="1 2">
    <name type="scientific">Staurois parvus</name>
    <dbReference type="NCBI Taxonomy" id="386267"/>
    <lineage>
        <taxon>Eukaryota</taxon>
        <taxon>Metazoa</taxon>
        <taxon>Chordata</taxon>
        <taxon>Craniata</taxon>
        <taxon>Vertebrata</taxon>
        <taxon>Euteleostomi</taxon>
        <taxon>Amphibia</taxon>
        <taxon>Batrachia</taxon>
        <taxon>Anura</taxon>
        <taxon>Neobatrachia</taxon>
        <taxon>Ranoidea</taxon>
        <taxon>Ranidae</taxon>
        <taxon>Staurois</taxon>
    </lineage>
</organism>
<evidence type="ECO:0008006" key="3">
    <source>
        <dbReference type="Google" id="ProtNLM"/>
    </source>
</evidence>
<name>A0ABN9AK11_9NEOB</name>
<evidence type="ECO:0000313" key="2">
    <source>
        <dbReference type="Proteomes" id="UP001162483"/>
    </source>
</evidence>
<evidence type="ECO:0000313" key="1">
    <source>
        <dbReference type="EMBL" id="CAI9534565.1"/>
    </source>
</evidence>
<proteinExistence type="predicted"/>
<dbReference type="Proteomes" id="UP001162483">
    <property type="component" value="Unassembled WGS sequence"/>
</dbReference>
<sequence length="94" mass="10832">MACRNMRGDTKRRYDSFHSCSTGSSYKINNFISCDSSFVTYLLECSCHLQYVGRTSRKLSVRLGEHIREILKKDINIIVFPIISECVIIGIHRV</sequence>
<comment type="caution">
    <text evidence="1">The sequence shown here is derived from an EMBL/GenBank/DDBJ whole genome shotgun (WGS) entry which is preliminary data.</text>
</comment>
<reference evidence="1" key="1">
    <citation type="submission" date="2023-05" db="EMBL/GenBank/DDBJ databases">
        <authorList>
            <person name="Stuckert A."/>
        </authorList>
    </citation>
    <scope>NUCLEOTIDE SEQUENCE</scope>
</reference>
<dbReference type="EMBL" id="CATNWA010000213">
    <property type="protein sequence ID" value="CAI9534565.1"/>
    <property type="molecule type" value="Genomic_DNA"/>
</dbReference>
<accession>A0ABN9AK11</accession>